<dbReference type="Gene3D" id="3.30.1200.10">
    <property type="entry name" value="YggU-like"/>
    <property type="match status" value="1"/>
</dbReference>
<dbReference type="SUPFAM" id="SSF69786">
    <property type="entry name" value="YggU-like"/>
    <property type="match status" value="1"/>
</dbReference>
<organism evidence="2">
    <name type="scientific">marine sediment metagenome</name>
    <dbReference type="NCBI Taxonomy" id="412755"/>
    <lineage>
        <taxon>unclassified sequences</taxon>
        <taxon>metagenomes</taxon>
        <taxon>ecological metagenomes</taxon>
    </lineage>
</organism>
<dbReference type="SMART" id="SM01152">
    <property type="entry name" value="DUF167"/>
    <property type="match status" value="1"/>
</dbReference>
<gene>
    <name evidence="2" type="ORF">S06H3_58905</name>
</gene>
<dbReference type="Pfam" id="PF02594">
    <property type="entry name" value="DUF167"/>
    <property type="match status" value="1"/>
</dbReference>
<proteinExistence type="inferred from homology"/>
<comment type="caution">
    <text evidence="2">The sequence shown here is derived from an EMBL/GenBank/DDBJ whole genome shotgun (WGS) entry which is preliminary data.</text>
</comment>
<accession>X1R3U5</accession>
<dbReference type="HAMAP" id="MF_00634">
    <property type="entry name" value="UPF0235"/>
    <property type="match status" value="1"/>
</dbReference>
<evidence type="ECO:0000313" key="2">
    <source>
        <dbReference type="EMBL" id="GAI57785.1"/>
    </source>
</evidence>
<dbReference type="PANTHER" id="PTHR13420">
    <property type="entry name" value="UPF0235 PROTEIN C15ORF40"/>
    <property type="match status" value="1"/>
</dbReference>
<dbReference type="NCBIfam" id="TIGR00251">
    <property type="entry name" value="DUF167 family protein"/>
    <property type="match status" value="1"/>
</dbReference>
<name>X1R3U5_9ZZZZ</name>
<dbReference type="GO" id="GO:0005737">
    <property type="term" value="C:cytoplasm"/>
    <property type="evidence" value="ECO:0007669"/>
    <property type="project" value="TreeGrafter"/>
</dbReference>
<dbReference type="InterPro" id="IPR003746">
    <property type="entry name" value="DUF167"/>
</dbReference>
<protein>
    <submittedName>
        <fullName evidence="2">Uncharacterized protein</fullName>
    </submittedName>
</protein>
<dbReference type="AlphaFoldDB" id="X1R3U5"/>
<reference evidence="2" key="1">
    <citation type="journal article" date="2014" name="Front. Microbiol.">
        <title>High frequency of phylogenetically diverse reductive dehalogenase-homologous genes in deep subseafloor sedimentary metagenomes.</title>
        <authorList>
            <person name="Kawai M."/>
            <person name="Futagami T."/>
            <person name="Toyoda A."/>
            <person name="Takaki Y."/>
            <person name="Nishi S."/>
            <person name="Hori S."/>
            <person name="Arai W."/>
            <person name="Tsubouchi T."/>
            <person name="Morono Y."/>
            <person name="Uchiyama I."/>
            <person name="Ito T."/>
            <person name="Fujiyama A."/>
            <person name="Inagaki F."/>
            <person name="Takami H."/>
        </authorList>
    </citation>
    <scope>NUCLEOTIDE SEQUENCE</scope>
    <source>
        <strain evidence="2">Expedition CK06-06</strain>
    </source>
</reference>
<dbReference type="PANTHER" id="PTHR13420:SF7">
    <property type="entry name" value="UPF0235 PROTEIN C15ORF40"/>
    <property type="match status" value="1"/>
</dbReference>
<dbReference type="EMBL" id="BARV01038190">
    <property type="protein sequence ID" value="GAI57785.1"/>
    <property type="molecule type" value="Genomic_DNA"/>
</dbReference>
<sequence>MLMITKTTTGATFRVRVQPGASKNEIVGVQEDALRVKISAPPVQGKANKALIDFLAKQLGVKKSEVEIISGHSSKIKKIKVIGEAIKIEENLQRFLSRTNS</sequence>
<dbReference type="InterPro" id="IPR036591">
    <property type="entry name" value="YggU-like_sf"/>
</dbReference>
<evidence type="ECO:0000256" key="1">
    <source>
        <dbReference type="ARBA" id="ARBA00010364"/>
    </source>
</evidence>
<comment type="similarity">
    <text evidence="1">Belongs to the UPF0235 family.</text>
</comment>